<dbReference type="Pfam" id="PF12704">
    <property type="entry name" value="MacB_PCD"/>
    <property type="match status" value="1"/>
</dbReference>
<evidence type="ECO:0000256" key="8">
    <source>
        <dbReference type="SAM" id="Phobius"/>
    </source>
</evidence>
<keyword evidence="6 8" id="KW-1133">Transmembrane helix</keyword>
<evidence type="ECO:0000259" key="10">
    <source>
        <dbReference type="Pfam" id="PF12704"/>
    </source>
</evidence>
<reference evidence="12" key="1">
    <citation type="journal article" date="2019" name="Int. J. Syst. Evol. Microbiol.">
        <title>The Global Catalogue of Microorganisms (GCM) 10K type strain sequencing project: providing services to taxonomists for standard genome sequencing and annotation.</title>
        <authorList>
            <consortium name="The Broad Institute Genomics Platform"/>
            <consortium name="The Broad Institute Genome Sequencing Center for Infectious Disease"/>
            <person name="Wu L."/>
            <person name="Ma J."/>
        </authorList>
    </citation>
    <scope>NUCLEOTIDE SEQUENCE [LARGE SCALE GENOMIC DNA]</scope>
    <source>
        <strain evidence="12">CCUG 55074</strain>
    </source>
</reference>
<evidence type="ECO:0000256" key="2">
    <source>
        <dbReference type="ARBA" id="ARBA00005236"/>
    </source>
</evidence>
<dbReference type="PANTHER" id="PTHR30489">
    <property type="entry name" value="LIPOPROTEIN-RELEASING SYSTEM TRANSMEMBRANE PROTEIN LOLE"/>
    <property type="match status" value="1"/>
</dbReference>
<dbReference type="InterPro" id="IPR003838">
    <property type="entry name" value="ABC3_permease_C"/>
</dbReference>
<dbReference type="Pfam" id="PF02687">
    <property type="entry name" value="FtsX"/>
    <property type="match status" value="1"/>
</dbReference>
<gene>
    <name evidence="11" type="ORF">ACFQ27_08285</name>
</gene>
<evidence type="ECO:0000256" key="5">
    <source>
        <dbReference type="ARBA" id="ARBA00022692"/>
    </source>
</evidence>
<dbReference type="InterPro" id="IPR011925">
    <property type="entry name" value="LolCE_TM"/>
</dbReference>
<feature type="transmembrane region" description="Helical" evidence="8">
    <location>
        <begin position="35"/>
        <end position="61"/>
    </location>
</feature>
<feature type="transmembrane region" description="Helical" evidence="8">
    <location>
        <begin position="291"/>
        <end position="312"/>
    </location>
</feature>
<keyword evidence="4" id="KW-1003">Cell membrane</keyword>
<evidence type="ECO:0000256" key="7">
    <source>
        <dbReference type="ARBA" id="ARBA00023136"/>
    </source>
</evidence>
<dbReference type="EMBL" id="JBHTLQ010000014">
    <property type="protein sequence ID" value="MFD1190574.1"/>
    <property type="molecule type" value="Genomic_DNA"/>
</dbReference>
<evidence type="ECO:0000313" key="12">
    <source>
        <dbReference type="Proteomes" id="UP001597216"/>
    </source>
</evidence>
<dbReference type="RefSeq" id="WP_377353241.1">
    <property type="nucleotide sequence ID" value="NZ_JBHTLQ010000014.1"/>
</dbReference>
<organism evidence="11 12">
    <name type="scientific">Phenylobacterium conjunctum</name>
    <dbReference type="NCBI Taxonomy" id="1298959"/>
    <lineage>
        <taxon>Bacteria</taxon>
        <taxon>Pseudomonadati</taxon>
        <taxon>Pseudomonadota</taxon>
        <taxon>Alphaproteobacteria</taxon>
        <taxon>Caulobacterales</taxon>
        <taxon>Caulobacteraceae</taxon>
        <taxon>Phenylobacterium</taxon>
    </lineage>
</organism>
<evidence type="ECO:0000256" key="1">
    <source>
        <dbReference type="ARBA" id="ARBA00004651"/>
    </source>
</evidence>
<feature type="transmembrane region" description="Helical" evidence="8">
    <location>
        <begin position="333"/>
        <end position="363"/>
    </location>
</feature>
<keyword evidence="11" id="KW-0449">Lipoprotein</keyword>
<evidence type="ECO:0000256" key="6">
    <source>
        <dbReference type="ARBA" id="ARBA00022989"/>
    </source>
</evidence>
<evidence type="ECO:0000256" key="3">
    <source>
        <dbReference type="ARBA" id="ARBA00022448"/>
    </source>
</evidence>
<keyword evidence="5 8" id="KW-0812">Transmembrane</keyword>
<comment type="subcellular location">
    <subcellularLocation>
        <location evidence="1">Cell membrane</location>
        <topology evidence="1">Multi-pass membrane protein</topology>
    </subcellularLocation>
</comment>
<proteinExistence type="inferred from homology"/>
<dbReference type="InterPro" id="IPR025857">
    <property type="entry name" value="MacB_PCD"/>
</dbReference>
<feature type="domain" description="ABC3 transporter permease C-terminal" evidence="9">
    <location>
        <begin position="291"/>
        <end position="424"/>
    </location>
</feature>
<evidence type="ECO:0000256" key="4">
    <source>
        <dbReference type="ARBA" id="ARBA00022475"/>
    </source>
</evidence>
<comment type="similarity">
    <text evidence="2">Belongs to the ABC-4 integral membrane protein family. LolC/E subfamily.</text>
</comment>
<dbReference type="NCBIfam" id="TIGR02212">
    <property type="entry name" value="lolCE"/>
    <property type="match status" value="1"/>
</dbReference>
<comment type="caution">
    <text evidence="11">The sequence shown here is derived from an EMBL/GenBank/DDBJ whole genome shotgun (WGS) entry which is preliminary data.</text>
</comment>
<keyword evidence="3" id="KW-0813">Transport</keyword>
<dbReference type="Proteomes" id="UP001597216">
    <property type="component" value="Unassembled WGS sequence"/>
</dbReference>
<feature type="domain" description="MacB-like periplasmic core" evidence="10">
    <location>
        <begin position="40"/>
        <end position="259"/>
    </location>
</feature>
<dbReference type="PANTHER" id="PTHR30489:SF0">
    <property type="entry name" value="LIPOPROTEIN-RELEASING SYSTEM TRANSMEMBRANE PROTEIN LOLE"/>
    <property type="match status" value="1"/>
</dbReference>
<keyword evidence="12" id="KW-1185">Reference proteome</keyword>
<name>A0ABW3T088_9CAUL</name>
<evidence type="ECO:0000313" key="11">
    <source>
        <dbReference type="EMBL" id="MFD1190574.1"/>
    </source>
</evidence>
<dbReference type="InterPro" id="IPR051447">
    <property type="entry name" value="Lipoprotein-release_system"/>
</dbReference>
<evidence type="ECO:0000259" key="9">
    <source>
        <dbReference type="Pfam" id="PF02687"/>
    </source>
</evidence>
<keyword evidence="7 8" id="KW-0472">Membrane</keyword>
<accession>A0ABW3T088</accession>
<sequence>MSSADNLTGGRAAPFGLWERSVALRYLRAKRSEGGVALISLISFIGIMLAVAVLIIVMSVMNGFRSELLGRILGFNGHMYVTGGIMMTPERDPMIARLKAIPGVVQVVPIIEAQAMALGQGQISGAIVRGIRPSDLAATKLVSSNIVRGSLEGFGAGEYGGDLIMVGDRLAQNLGVQPGDALTLISPTGGATAFGATPQRKTYTVAGTFSVGMSEYDQTFIYMPLDQAQLFFGRDTGVDFVEMKLTNADDAMALKPEVARIAGPTSVVTDWTEKNASYWGALQVERNVMRLILMLLVAIAAMNIISGLVMLVKNKGRDIAILRTMGAGQGSILRIFFMTGALVGLLGTIAGLILGVLFCTFIGPIQSFVEWATGTQVFNSDVYFLTRVPAKIDWQEVAGITFWSLAMAFVATLPPAWRASRLDPVEALRYE</sequence>
<protein>
    <submittedName>
        <fullName evidence="11">Lipoprotein-releasing ABC transporter permease subunit</fullName>
    </submittedName>
</protein>